<dbReference type="InterPro" id="IPR004033">
    <property type="entry name" value="UbiE/COQ5_MeTrFase"/>
</dbReference>
<accession>A0A7J6SIV0</accession>
<dbReference type="SUPFAM" id="SSF53335">
    <property type="entry name" value="S-adenosyl-L-methionine-dependent methyltransferases"/>
    <property type="match status" value="1"/>
</dbReference>
<organism evidence="6 7">
    <name type="scientific">Perkinsus olseni</name>
    <name type="common">Perkinsus atlanticus</name>
    <dbReference type="NCBI Taxonomy" id="32597"/>
    <lineage>
        <taxon>Eukaryota</taxon>
        <taxon>Sar</taxon>
        <taxon>Alveolata</taxon>
        <taxon>Perkinsozoa</taxon>
        <taxon>Perkinsea</taxon>
        <taxon>Perkinsida</taxon>
        <taxon>Perkinsidae</taxon>
        <taxon>Perkinsus</taxon>
    </lineage>
</organism>
<evidence type="ECO:0000256" key="2">
    <source>
        <dbReference type="ARBA" id="ARBA00022679"/>
    </source>
</evidence>
<dbReference type="InterPro" id="IPR029063">
    <property type="entry name" value="SAM-dependent_MTases_sf"/>
</dbReference>
<evidence type="ECO:0000256" key="4">
    <source>
        <dbReference type="SAM" id="MobiDB-lite"/>
    </source>
</evidence>
<gene>
    <name evidence="6" type="primary">COQ5</name>
    <name evidence="6" type="ORF">FOZ62_021321</name>
</gene>
<keyword evidence="3" id="KW-0949">S-adenosyl-L-methionine</keyword>
<dbReference type="Gene3D" id="3.40.50.150">
    <property type="entry name" value="Vaccinia Virus protein VP39"/>
    <property type="match status" value="1"/>
</dbReference>
<dbReference type="Proteomes" id="UP000574390">
    <property type="component" value="Unassembled WGS sequence"/>
</dbReference>
<keyword evidence="5" id="KW-0732">Signal</keyword>
<feature type="chain" id="PRO_5029561590" evidence="5">
    <location>
        <begin position="24"/>
        <end position="648"/>
    </location>
</feature>
<feature type="non-terminal residue" evidence="6">
    <location>
        <position position="1"/>
    </location>
</feature>
<dbReference type="HAMAP" id="MF_01813">
    <property type="entry name" value="MenG_UbiE_methyltr"/>
    <property type="match status" value="1"/>
</dbReference>
<name>A0A7J6SIV0_PEROL</name>
<evidence type="ECO:0000313" key="6">
    <source>
        <dbReference type="EMBL" id="KAF4732673.1"/>
    </source>
</evidence>
<keyword evidence="1 6" id="KW-0489">Methyltransferase</keyword>
<dbReference type="EMBL" id="JABANM010014413">
    <property type="protein sequence ID" value="KAF4732673.1"/>
    <property type="molecule type" value="Genomic_DNA"/>
</dbReference>
<dbReference type="NCBIfam" id="TIGR01934">
    <property type="entry name" value="MenG_MenH_UbiE"/>
    <property type="match status" value="1"/>
</dbReference>
<feature type="region of interest" description="Disordered" evidence="4">
    <location>
        <begin position="619"/>
        <end position="648"/>
    </location>
</feature>
<feature type="signal peptide" evidence="5">
    <location>
        <begin position="1"/>
        <end position="23"/>
    </location>
</feature>
<dbReference type="AlphaFoldDB" id="A0A7J6SIV0"/>
<dbReference type="Pfam" id="PF01209">
    <property type="entry name" value="Ubie_methyltran"/>
    <property type="match status" value="1"/>
</dbReference>
<dbReference type="GO" id="GO:0006744">
    <property type="term" value="P:ubiquinone biosynthetic process"/>
    <property type="evidence" value="ECO:0007669"/>
    <property type="project" value="UniProtKB-UniPathway"/>
</dbReference>
<evidence type="ECO:0000256" key="5">
    <source>
        <dbReference type="SAM" id="SignalP"/>
    </source>
</evidence>
<dbReference type="UniPathway" id="UPA00232"/>
<dbReference type="PROSITE" id="PS51608">
    <property type="entry name" value="SAM_MT_UBIE"/>
    <property type="match status" value="1"/>
</dbReference>
<protein>
    <submittedName>
        <fullName evidence="6">2-hexaprenyl-6-methoxy-1,4-benzoquinone methyltransferase</fullName>
    </submittedName>
</protein>
<keyword evidence="2 6" id="KW-0808">Transferase</keyword>
<evidence type="ECO:0000256" key="1">
    <source>
        <dbReference type="ARBA" id="ARBA00022603"/>
    </source>
</evidence>
<reference evidence="6 7" key="1">
    <citation type="submission" date="2020-04" db="EMBL/GenBank/DDBJ databases">
        <title>Perkinsus olseni comparative genomics.</title>
        <authorList>
            <person name="Bogema D.R."/>
        </authorList>
    </citation>
    <scope>NUCLEOTIDE SEQUENCE [LARGE SCALE GENOMIC DNA]</scope>
    <source>
        <strain evidence="6">ATCC PRA-205</strain>
    </source>
</reference>
<comment type="caution">
    <text evidence="6">The sequence shown here is derived from an EMBL/GenBank/DDBJ whole genome shotgun (WGS) entry which is preliminary data.</text>
</comment>
<dbReference type="GO" id="GO:0008168">
    <property type="term" value="F:methyltransferase activity"/>
    <property type="evidence" value="ECO:0007669"/>
    <property type="project" value="UniProtKB-KW"/>
</dbReference>
<dbReference type="GO" id="GO:0032259">
    <property type="term" value="P:methylation"/>
    <property type="evidence" value="ECO:0007669"/>
    <property type="project" value="UniProtKB-KW"/>
</dbReference>
<proteinExistence type="inferred from homology"/>
<evidence type="ECO:0000256" key="3">
    <source>
        <dbReference type="ARBA" id="ARBA00022691"/>
    </source>
</evidence>
<dbReference type="CDD" id="cd02440">
    <property type="entry name" value="AdoMet_MTases"/>
    <property type="match status" value="1"/>
</dbReference>
<evidence type="ECO:0000313" key="7">
    <source>
        <dbReference type="Proteomes" id="UP000574390"/>
    </source>
</evidence>
<sequence>LLVPLALVLLNVILDQSFDRTAGQQQKVADGSRQAFGSGKMFDRIAQYYDMGNRAMSLGLDQSWRKAMLESLHLKSDDKLLDLATGTGDVAIMAAHMGNLTQVRGIDPSVGMISVGKEKIVSEHLDDRVSLEVGDAQNLTTVSDESIDKITMSFGIRNVPDRAKALREMSRVLVSSPDSRVGILEFTAPTGTILAPIAKYFVRYVVPILGGVVSGSMDEYRYLEKSIFEFPSPEEFTKLMNANGLKVTEVKHFVSGVVQLPGGCYHRLTIQLQNVDNLLLLLQSLRAVAGKDTTTKAAGDGSSTILHIRATNDDNEQTAAGIYMTTESLSKTVLAGCFFPAHACRGYDLKAFTFNHRLGRLQELPVQEFPAEFAIYASPLINALQVFRAPTMVRLLYDSTPLDAAAHTDDDTEDDGEDDDAVLKVVVKDQSLGNDAECQCVVINDAERLDADEVLETDDLPSAKCDVLATEVLAAIGQELTVSSYLGSKGEIAPGAASVEASVCIRQQPCGGDSDRPALEIRATDWAADAEVEVRLPHRPGVVDSVAIANPTRDSISTRVPLSGLLSLLRSPCMKKRLRTGVWIHGRSHALSARWSIPQESGRSPSLLAVRVLAAAGIDGHSSDDHQSHRTPLEARLGRGSNKRSRPR</sequence>
<dbReference type="PANTHER" id="PTHR43591:SF24">
    <property type="entry name" value="2-METHOXY-6-POLYPRENYL-1,4-BENZOQUINOL METHYLASE, MITOCHONDRIAL"/>
    <property type="match status" value="1"/>
</dbReference>
<feature type="compositionally biased region" description="Basic and acidic residues" evidence="4">
    <location>
        <begin position="621"/>
        <end position="637"/>
    </location>
</feature>
<dbReference type="PANTHER" id="PTHR43591">
    <property type="entry name" value="METHYLTRANSFERASE"/>
    <property type="match status" value="1"/>
</dbReference>